<keyword evidence="2" id="KW-0812">Transmembrane</keyword>
<feature type="transmembrane region" description="Helical" evidence="2">
    <location>
        <begin position="311"/>
        <end position="332"/>
    </location>
</feature>
<feature type="compositionally biased region" description="Pro residues" evidence="1">
    <location>
        <begin position="48"/>
        <end position="57"/>
    </location>
</feature>
<comment type="caution">
    <text evidence="3">The sequence shown here is derived from an EMBL/GenBank/DDBJ whole genome shotgun (WGS) entry which is preliminary data.</text>
</comment>
<proteinExistence type="predicted"/>
<accession>A0A5B7K4I4</accession>
<sequence length="333" mass="33945">MSGGRALDHGCPGTPLAWQQRDLNYQAGGHRPAPPSHHGAPSHYDRYPPTPSRPGPPSTSDRLSHRSGDKSWGAPPPLLVPYSNPRAPPSTARPPSRPRSPSPTSSSSSSSSSSSTEESERVGVPGPPMLYPGMYPPGPHGPLGTPGPPGTVKSARSVPALALATWDGEPCPVHGGAPMPAPYHGPPPPMGPPPPRRGTSIYDLRGTYATLPARPPPGDRRSLAGSGLAPPPPPGAPHGIPPHLLPPMARPLPLVVDEKGHAEPLPVRRAPGDKGGGGVVSKAGSVVGDVCEIGVEGGGKGGGRCPGGWCVAWVILALVCGGVLLALMLTFIL</sequence>
<feature type="compositionally biased region" description="Pro residues" evidence="1">
    <location>
        <begin position="125"/>
        <end position="149"/>
    </location>
</feature>
<name>A0A5B7K4I4_PORTR</name>
<feature type="compositionally biased region" description="Low complexity" evidence="1">
    <location>
        <begin position="102"/>
        <end position="116"/>
    </location>
</feature>
<dbReference type="EMBL" id="VSRR010139233">
    <property type="protein sequence ID" value="MPD04051.1"/>
    <property type="molecule type" value="Genomic_DNA"/>
</dbReference>
<feature type="compositionally biased region" description="Pro residues" evidence="1">
    <location>
        <begin position="86"/>
        <end position="101"/>
    </location>
</feature>
<keyword evidence="2" id="KW-0472">Membrane</keyword>
<gene>
    <name evidence="3" type="ORF">E2C01_099720</name>
</gene>
<protein>
    <submittedName>
        <fullName evidence="3">Uncharacterized protein</fullName>
    </submittedName>
</protein>
<feature type="compositionally biased region" description="Pro residues" evidence="1">
    <location>
        <begin position="229"/>
        <end position="244"/>
    </location>
</feature>
<feature type="compositionally biased region" description="Pro residues" evidence="1">
    <location>
        <begin position="179"/>
        <end position="196"/>
    </location>
</feature>
<feature type="region of interest" description="Disordered" evidence="1">
    <location>
        <begin position="1"/>
        <end position="154"/>
    </location>
</feature>
<evidence type="ECO:0000313" key="4">
    <source>
        <dbReference type="Proteomes" id="UP000324222"/>
    </source>
</evidence>
<evidence type="ECO:0000256" key="1">
    <source>
        <dbReference type="SAM" id="MobiDB-lite"/>
    </source>
</evidence>
<feature type="region of interest" description="Disordered" evidence="1">
    <location>
        <begin position="177"/>
        <end position="244"/>
    </location>
</feature>
<reference evidence="3 4" key="1">
    <citation type="submission" date="2019-05" db="EMBL/GenBank/DDBJ databases">
        <title>Another draft genome of Portunus trituberculatus and its Hox gene families provides insights of decapod evolution.</title>
        <authorList>
            <person name="Jeong J.-H."/>
            <person name="Song I."/>
            <person name="Kim S."/>
            <person name="Choi T."/>
            <person name="Kim D."/>
            <person name="Ryu S."/>
            <person name="Kim W."/>
        </authorList>
    </citation>
    <scope>NUCLEOTIDE SEQUENCE [LARGE SCALE GENOMIC DNA]</scope>
    <source>
        <tissue evidence="3">Muscle</tissue>
    </source>
</reference>
<dbReference type="Proteomes" id="UP000324222">
    <property type="component" value="Unassembled WGS sequence"/>
</dbReference>
<dbReference type="AlphaFoldDB" id="A0A5B7K4I4"/>
<feature type="compositionally biased region" description="Low complexity" evidence="1">
    <location>
        <begin position="27"/>
        <end position="42"/>
    </location>
</feature>
<keyword evidence="2" id="KW-1133">Transmembrane helix</keyword>
<keyword evidence="4" id="KW-1185">Reference proteome</keyword>
<evidence type="ECO:0000256" key="2">
    <source>
        <dbReference type="SAM" id="Phobius"/>
    </source>
</evidence>
<evidence type="ECO:0000313" key="3">
    <source>
        <dbReference type="EMBL" id="MPD04051.1"/>
    </source>
</evidence>
<organism evidence="3 4">
    <name type="scientific">Portunus trituberculatus</name>
    <name type="common">Swimming crab</name>
    <name type="synonym">Neptunus trituberculatus</name>
    <dbReference type="NCBI Taxonomy" id="210409"/>
    <lineage>
        <taxon>Eukaryota</taxon>
        <taxon>Metazoa</taxon>
        <taxon>Ecdysozoa</taxon>
        <taxon>Arthropoda</taxon>
        <taxon>Crustacea</taxon>
        <taxon>Multicrustacea</taxon>
        <taxon>Malacostraca</taxon>
        <taxon>Eumalacostraca</taxon>
        <taxon>Eucarida</taxon>
        <taxon>Decapoda</taxon>
        <taxon>Pleocyemata</taxon>
        <taxon>Brachyura</taxon>
        <taxon>Eubrachyura</taxon>
        <taxon>Portunoidea</taxon>
        <taxon>Portunidae</taxon>
        <taxon>Portuninae</taxon>
        <taxon>Portunus</taxon>
    </lineage>
</organism>